<dbReference type="Proteomes" id="UP000054498">
    <property type="component" value="Unassembled WGS sequence"/>
</dbReference>
<evidence type="ECO:0000313" key="6">
    <source>
        <dbReference type="Proteomes" id="UP000054498"/>
    </source>
</evidence>
<dbReference type="GO" id="GO:0004252">
    <property type="term" value="F:serine-type endopeptidase activity"/>
    <property type="evidence" value="ECO:0007669"/>
    <property type="project" value="InterPro"/>
</dbReference>
<feature type="region of interest" description="Disordered" evidence="3">
    <location>
        <begin position="28"/>
        <end position="58"/>
    </location>
</feature>
<dbReference type="InterPro" id="IPR018114">
    <property type="entry name" value="TRYPSIN_HIS"/>
</dbReference>
<gene>
    <name evidence="5" type="ORF">MNEG_1832</name>
</gene>
<sequence length="365" mass="38436">MERFKASGFAYLGRVRLAEAPARPRKEAAFVSRAGPPQAAQRANGTGEGRAAVSPGWSTTSDKHVLRYTPSGDVYYSRLPAAAYKDPLRLPPTLPPATSPYAPSSPYAPAAAGPLPGAAAFATDAPGAMEAWPPAAAGTWAARGLRMIIGADERAPCGQPPKFPLTAVGELEFVTQGQDYICSGALVRRDRVLTAAHCVWSIAERTFVKGVAFSAGRFRTDGGAVVSPFGSQRWRHVTLISDLPSVSVAGSDLALIELDAEVSHEAGTLGVDASCGPREARGLTVATAGYASDKYNGQCVTDSCRVAWACGADATSHTCDTYMGQSGSPFWDEHNMVRGVHVRGMPTVNEFSNVNAQTLRAILLK</sequence>
<protein>
    <recommendedName>
        <fullName evidence="4">Peptidase S1 domain-containing protein</fullName>
    </recommendedName>
</protein>
<organism evidence="5 6">
    <name type="scientific">Monoraphidium neglectum</name>
    <dbReference type="NCBI Taxonomy" id="145388"/>
    <lineage>
        <taxon>Eukaryota</taxon>
        <taxon>Viridiplantae</taxon>
        <taxon>Chlorophyta</taxon>
        <taxon>core chlorophytes</taxon>
        <taxon>Chlorophyceae</taxon>
        <taxon>CS clade</taxon>
        <taxon>Sphaeropleales</taxon>
        <taxon>Selenastraceae</taxon>
        <taxon>Monoraphidium</taxon>
    </lineage>
</organism>
<dbReference type="KEGG" id="mng:MNEG_1832"/>
<accession>A0A0D2K788</accession>
<dbReference type="GeneID" id="25734710"/>
<dbReference type="RefSeq" id="XP_013905147.1">
    <property type="nucleotide sequence ID" value="XM_014049693.1"/>
</dbReference>
<dbReference type="PROSITE" id="PS50240">
    <property type="entry name" value="TRYPSIN_DOM"/>
    <property type="match status" value="1"/>
</dbReference>
<dbReference type="EMBL" id="KK100411">
    <property type="protein sequence ID" value="KIZ06128.1"/>
    <property type="molecule type" value="Genomic_DNA"/>
</dbReference>
<dbReference type="InterPro" id="IPR001254">
    <property type="entry name" value="Trypsin_dom"/>
</dbReference>
<evidence type="ECO:0000256" key="1">
    <source>
        <dbReference type="ARBA" id="ARBA00007664"/>
    </source>
</evidence>
<dbReference type="InterPro" id="IPR009003">
    <property type="entry name" value="Peptidase_S1_PA"/>
</dbReference>
<dbReference type="PANTHER" id="PTHR15462:SF8">
    <property type="entry name" value="SERINE PROTEASE"/>
    <property type="match status" value="1"/>
</dbReference>
<dbReference type="PROSITE" id="PS00134">
    <property type="entry name" value="TRYPSIN_HIS"/>
    <property type="match status" value="1"/>
</dbReference>
<dbReference type="Pfam" id="PF00089">
    <property type="entry name" value="Trypsin"/>
    <property type="match status" value="1"/>
</dbReference>
<dbReference type="InterPro" id="IPR050966">
    <property type="entry name" value="Glutamyl_endopeptidase"/>
</dbReference>
<evidence type="ECO:0000259" key="4">
    <source>
        <dbReference type="PROSITE" id="PS50240"/>
    </source>
</evidence>
<name>A0A0D2K788_9CHLO</name>
<evidence type="ECO:0000313" key="5">
    <source>
        <dbReference type="EMBL" id="KIZ06128.1"/>
    </source>
</evidence>
<proteinExistence type="inferred from homology"/>
<evidence type="ECO:0000256" key="3">
    <source>
        <dbReference type="SAM" id="MobiDB-lite"/>
    </source>
</evidence>
<dbReference type="GO" id="GO:0006508">
    <property type="term" value="P:proteolysis"/>
    <property type="evidence" value="ECO:0007669"/>
    <property type="project" value="InterPro"/>
</dbReference>
<dbReference type="Gene3D" id="2.40.10.10">
    <property type="entry name" value="Trypsin-like serine proteases"/>
    <property type="match status" value="2"/>
</dbReference>
<dbReference type="AlphaFoldDB" id="A0A0D2K788"/>
<evidence type="ECO:0000256" key="2">
    <source>
        <dbReference type="ARBA" id="ARBA00022729"/>
    </source>
</evidence>
<keyword evidence="6" id="KW-1185">Reference proteome</keyword>
<dbReference type="InterPro" id="IPR043504">
    <property type="entry name" value="Peptidase_S1_PA_chymotrypsin"/>
</dbReference>
<dbReference type="PRINTS" id="PR00722">
    <property type="entry name" value="CHYMOTRYPSIN"/>
</dbReference>
<comment type="similarity">
    <text evidence="1">Belongs to the peptidase S1 family.</text>
</comment>
<dbReference type="InterPro" id="IPR001314">
    <property type="entry name" value="Peptidase_S1A"/>
</dbReference>
<dbReference type="SUPFAM" id="SSF50494">
    <property type="entry name" value="Trypsin-like serine proteases"/>
    <property type="match status" value="1"/>
</dbReference>
<reference evidence="5 6" key="1">
    <citation type="journal article" date="2013" name="BMC Genomics">
        <title>Reconstruction of the lipid metabolism for the microalga Monoraphidium neglectum from its genome sequence reveals characteristics suitable for biofuel production.</title>
        <authorList>
            <person name="Bogen C."/>
            <person name="Al-Dilaimi A."/>
            <person name="Albersmeier A."/>
            <person name="Wichmann J."/>
            <person name="Grundmann M."/>
            <person name="Rupp O."/>
            <person name="Lauersen K.J."/>
            <person name="Blifernez-Klassen O."/>
            <person name="Kalinowski J."/>
            <person name="Goesmann A."/>
            <person name="Mussgnug J.H."/>
            <person name="Kruse O."/>
        </authorList>
    </citation>
    <scope>NUCLEOTIDE SEQUENCE [LARGE SCALE GENOMIC DNA]</scope>
    <source>
        <strain evidence="5 6">SAG 48.87</strain>
    </source>
</reference>
<keyword evidence="2" id="KW-0732">Signal</keyword>
<dbReference type="OrthoDB" id="551340at2759"/>
<feature type="domain" description="Peptidase S1" evidence="4">
    <location>
        <begin position="148"/>
        <end position="365"/>
    </location>
</feature>
<dbReference type="PANTHER" id="PTHR15462">
    <property type="entry name" value="SERINE PROTEASE"/>
    <property type="match status" value="1"/>
</dbReference>